<dbReference type="OrthoDB" id="1032210at2759"/>
<dbReference type="EMBL" id="KB870811">
    <property type="protein sequence ID" value="EOA18769.1"/>
    <property type="molecule type" value="Genomic_DNA"/>
</dbReference>
<dbReference type="PANTHER" id="PTHR31861:SF21">
    <property type="entry name" value="DUF577 DOMAIN-CONTAINING PROTEIN-RELATED"/>
    <property type="match status" value="1"/>
</dbReference>
<dbReference type="InterPro" id="IPR016024">
    <property type="entry name" value="ARM-type_fold"/>
</dbReference>
<dbReference type="SUPFAM" id="SSF48371">
    <property type="entry name" value="ARM repeat"/>
    <property type="match status" value="1"/>
</dbReference>
<protein>
    <recommendedName>
        <fullName evidence="1">DUF577 domain-containing protein</fullName>
    </recommendedName>
</protein>
<feature type="domain" description="DUF577" evidence="1">
    <location>
        <begin position="387"/>
        <end position="564"/>
    </location>
</feature>
<dbReference type="KEGG" id="crb:17879327"/>
<dbReference type="eggNOG" id="ENOG502SCDU">
    <property type="taxonomic scope" value="Eukaryota"/>
</dbReference>
<reference evidence="3" key="1">
    <citation type="journal article" date="2013" name="Nat. Genet.">
        <title>The Capsella rubella genome and the genomic consequences of rapid mating system evolution.</title>
        <authorList>
            <person name="Slotte T."/>
            <person name="Hazzouri K.M."/>
            <person name="Agren J.A."/>
            <person name="Koenig D."/>
            <person name="Maumus F."/>
            <person name="Guo Y.L."/>
            <person name="Steige K."/>
            <person name="Platts A.E."/>
            <person name="Escobar J.S."/>
            <person name="Newman L.K."/>
            <person name="Wang W."/>
            <person name="Mandakova T."/>
            <person name="Vello E."/>
            <person name="Smith L.M."/>
            <person name="Henz S.R."/>
            <person name="Steffen J."/>
            <person name="Takuno S."/>
            <person name="Brandvain Y."/>
            <person name="Coop G."/>
            <person name="Andolfatto P."/>
            <person name="Hu T.T."/>
            <person name="Blanchette M."/>
            <person name="Clark R.M."/>
            <person name="Quesneville H."/>
            <person name="Nordborg M."/>
            <person name="Gaut B.S."/>
            <person name="Lysak M.A."/>
            <person name="Jenkins J."/>
            <person name="Grimwood J."/>
            <person name="Chapman J."/>
            <person name="Prochnik S."/>
            <person name="Shu S."/>
            <person name="Rokhsar D."/>
            <person name="Schmutz J."/>
            <person name="Weigel D."/>
            <person name="Wright S.I."/>
        </authorList>
    </citation>
    <scope>NUCLEOTIDE SEQUENCE [LARGE SCALE GENOMIC DNA]</scope>
    <source>
        <strain evidence="3">cv. Monte Gargano</strain>
    </source>
</reference>
<evidence type="ECO:0000259" key="1">
    <source>
        <dbReference type="Pfam" id="PF04510"/>
    </source>
</evidence>
<keyword evidence="3" id="KW-1185">Reference proteome</keyword>
<accession>R0GPG2</accession>
<evidence type="ECO:0000313" key="2">
    <source>
        <dbReference type="EMBL" id="EOA18769.1"/>
    </source>
</evidence>
<dbReference type="Pfam" id="PF04510">
    <property type="entry name" value="DUF577"/>
    <property type="match status" value="2"/>
</dbReference>
<dbReference type="STRING" id="81985.R0GPG2"/>
<name>R0GPG2_9BRAS</name>
<sequence length="623" mass="72087">MTESSNFLLLGKTILSRAILATPSNEGVTSLIEQIYTKPQESDEYKAARALFDFCVSAFSNCLTLKLLNIYRFHHDDLVRLRSIELLAETVKAHRIELSLVSVHEIKPLLISCLTIQNPKRSDSEIVEVIVSLVADKVGVWEEMSDCILLLAQQDPIRAFNVFIELPSSLYGGSVHRFLQKFLDEVYKVLLRPVEDRVEDWVLALKSAVKMGIQLMHSEMRFDLTRDILHIVLKSACDIVWNEKEDVFLQRGIQSLETFLAKDAKQFKWNSDQCRFVSEFAFKISDIGTDTREAAKKIYRMVTKLEKYVYNPAFRLSPPRVKNRYLEVDYDCEAVNNYLETLSAVEIMRLVALTNIDNRSREIAFARLHELLCDHTSGEEELSVSDIRELQPLLISCLAEVGVPQSTFKILGQVVFHVFYELYTCQDDNWFGLWDYIATECKTFFRQTVYIFQCLTMKIYEKELVIHAMNNLLPEIHRNLNPPPREELLVDNTCWVLAFTGAFVAAIHLIEISSHAEHLKVTVYKMIDSVRQLVERGSEAEVVIRRSFIDMENIVEKQYDCYTSNDYRFVKGLVWRLYAIKGMSMESKAVLWRINVVLEKVQDVKVLPQSELDWLNQPETLDN</sequence>
<organism evidence="2 3">
    <name type="scientific">Capsella rubella</name>
    <dbReference type="NCBI Taxonomy" id="81985"/>
    <lineage>
        <taxon>Eukaryota</taxon>
        <taxon>Viridiplantae</taxon>
        <taxon>Streptophyta</taxon>
        <taxon>Embryophyta</taxon>
        <taxon>Tracheophyta</taxon>
        <taxon>Spermatophyta</taxon>
        <taxon>Magnoliopsida</taxon>
        <taxon>eudicotyledons</taxon>
        <taxon>Gunneridae</taxon>
        <taxon>Pentapetalae</taxon>
        <taxon>rosids</taxon>
        <taxon>malvids</taxon>
        <taxon>Brassicales</taxon>
        <taxon>Brassicaceae</taxon>
        <taxon>Camelineae</taxon>
        <taxon>Capsella</taxon>
    </lineage>
</organism>
<feature type="domain" description="DUF577" evidence="1">
    <location>
        <begin position="104"/>
        <end position="270"/>
    </location>
</feature>
<gene>
    <name evidence="2" type="ORF">CARUB_v10007366mg</name>
</gene>
<dbReference type="Proteomes" id="UP000029121">
    <property type="component" value="Unassembled WGS sequence"/>
</dbReference>
<evidence type="ECO:0000313" key="3">
    <source>
        <dbReference type="Proteomes" id="UP000029121"/>
    </source>
</evidence>
<dbReference type="PANTHER" id="PTHR31861">
    <property type="entry name" value="OS10G0507500 PROTEIN"/>
    <property type="match status" value="1"/>
</dbReference>
<proteinExistence type="predicted"/>
<dbReference type="InterPro" id="IPR007598">
    <property type="entry name" value="DUF577"/>
</dbReference>
<dbReference type="AlphaFoldDB" id="R0GPG2"/>